<name>A0ABW5FQ55_9PSEU</name>
<protein>
    <recommendedName>
        <fullName evidence="3">AAA domain-containing protein</fullName>
    </recommendedName>
</protein>
<comment type="caution">
    <text evidence="1">The sequence shown here is derived from an EMBL/GenBank/DDBJ whole genome shotgun (WGS) entry which is preliminary data.</text>
</comment>
<proteinExistence type="predicted"/>
<evidence type="ECO:0000313" key="1">
    <source>
        <dbReference type="EMBL" id="MFD2414846.1"/>
    </source>
</evidence>
<gene>
    <name evidence="1" type="ORF">ACFSXZ_00695</name>
</gene>
<dbReference type="Gene3D" id="3.40.50.300">
    <property type="entry name" value="P-loop containing nucleotide triphosphate hydrolases"/>
    <property type="match status" value="1"/>
</dbReference>
<organism evidence="1 2">
    <name type="scientific">Amycolatopsis pigmentata</name>
    <dbReference type="NCBI Taxonomy" id="450801"/>
    <lineage>
        <taxon>Bacteria</taxon>
        <taxon>Bacillati</taxon>
        <taxon>Actinomycetota</taxon>
        <taxon>Actinomycetes</taxon>
        <taxon>Pseudonocardiales</taxon>
        <taxon>Pseudonocardiaceae</taxon>
        <taxon>Amycolatopsis</taxon>
    </lineage>
</organism>
<evidence type="ECO:0000313" key="2">
    <source>
        <dbReference type="Proteomes" id="UP001597417"/>
    </source>
</evidence>
<dbReference type="SUPFAM" id="SSF52540">
    <property type="entry name" value="P-loop containing nucleoside triphosphate hydrolases"/>
    <property type="match status" value="1"/>
</dbReference>
<dbReference type="Proteomes" id="UP001597417">
    <property type="component" value="Unassembled WGS sequence"/>
</dbReference>
<evidence type="ECO:0008006" key="3">
    <source>
        <dbReference type="Google" id="ProtNLM"/>
    </source>
</evidence>
<keyword evidence="2" id="KW-1185">Reference proteome</keyword>
<dbReference type="InterPro" id="IPR027417">
    <property type="entry name" value="P-loop_NTPase"/>
</dbReference>
<sequence length="634" mass="69472">MTPPASSSLHLGRGLRILRVQMVQRSGEIDEYDFSGVATTILTGPRNSSKTTTLKVIDFCLGGGGSVARKLGTAIDEKYVLLSVDIAINGQLHRMTRDFEFGRRDRVLIDDSIDRTTNEMSEWLLRELGWPQLLIPKGVNAGTASQQTPLTFRSVLRHIYRREDSWIEFAKKEEEFLRRAVISLMLGLAPSRYETAEYALGQAQRKLASAEAVYRDVLTSTEEAVRALVTRLGLPPVAGEDSLGNVRAELERHLSMTRAEKEALTQAAEDSTRAAPGLDPTVPQQLEDAATAAAVAAEQVSALRQVIDEHQRSQLQVQADIERLDRLIDAVDLFDDIPVRVCPACEQSIEPHNSQVGGTCYLCTQPVSGDGRKRRAGREQRALTAEMDDLADAIGRAQANLDEVKQVETRASAERTQLAARLHDERVTHLAPFMAALEDISTEIGKAEQQLAALPALEAILARRADAKNGVDEANVEVERLTKLAEADAQLANRAAEHCGALADRMNEFLSFFGGRGWIDELVTISSDELTFYVGTRPWNQKLGAEAAVLFFLAYSYALLHIDVDLGTRACPPGVLLLDNPYQQGLPPGTVVEAINRIAAAAETHGTQVILTQATTARNISAPHTEIVMPREYA</sequence>
<reference evidence="2" key="1">
    <citation type="journal article" date="2019" name="Int. J. Syst. Evol. Microbiol.">
        <title>The Global Catalogue of Microorganisms (GCM) 10K type strain sequencing project: providing services to taxonomists for standard genome sequencing and annotation.</title>
        <authorList>
            <consortium name="The Broad Institute Genomics Platform"/>
            <consortium name="The Broad Institute Genome Sequencing Center for Infectious Disease"/>
            <person name="Wu L."/>
            <person name="Ma J."/>
        </authorList>
    </citation>
    <scope>NUCLEOTIDE SEQUENCE [LARGE SCALE GENOMIC DNA]</scope>
    <source>
        <strain evidence="2">CGMCC 4.7645</strain>
    </source>
</reference>
<dbReference type="RefSeq" id="WP_378260098.1">
    <property type="nucleotide sequence ID" value="NZ_JBHUKR010000002.1"/>
</dbReference>
<dbReference type="EMBL" id="JBHUKR010000002">
    <property type="protein sequence ID" value="MFD2414846.1"/>
    <property type="molecule type" value="Genomic_DNA"/>
</dbReference>
<accession>A0ABW5FQ55</accession>